<dbReference type="InterPro" id="IPR048202">
    <property type="entry name" value="SCO1860-like"/>
</dbReference>
<dbReference type="NCBIfam" id="NF041527">
    <property type="entry name" value="SCO1860_LAETG"/>
    <property type="match status" value="1"/>
</dbReference>
<evidence type="ECO:0000256" key="3">
    <source>
        <dbReference type="SAM" id="SignalP"/>
    </source>
</evidence>
<dbReference type="RefSeq" id="WP_344382131.1">
    <property type="nucleotide sequence ID" value="NZ_BAAATA010000005.1"/>
</dbReference>
<feature type="chain" id="PRO_5045038188" description="LPXTG cell wall anchor domain-containing protein" evidence="3">
    <location>
        <begin position="25"/>
        <end position="367"/>
    </location>
</feature>
<gene>
    <name evidence="4" type="ORF">GCM10010406_12900</name>
</gene>
<dbReference type="Proteomes" id="UP001501358">
    <property type="component" value="Unassembled WGS sequence"/>
</dbReference>
<evidence type="ECO:0000313" key="5">
    <source>
        <dbReference type="Proteomes" id="UP001501358"/>
    </source>
</evidence>
<keyword evidence="5" id="KW-1185">Reference proteome</keyword>
<feature type="transmembrane region" description="Helical" evidence="2">
    <location>
        <begin position="338"/>
        <end position="357"/>
    </location>
</feature>
<accession>A0ABP5YFK3</accession>
<comment type="caution">
    <text evidence="4">The sequence shown here is derived from an EMBL/GenBank/DDBJ whole genome shotgun (WGS) entry which is preliminary data.</text>
</comment>
<feature type="compositionally biased region" description="Gly residues" evidence="1">
    <location>
        <begin position="308"/>
        <end position="325"/>
    </location>
</feature>
<name>A0ABP5YFK3_9ACTN</name>
<feature type="region of interest" description="Disordered" evidence="1">
    <location>
        <begin position="228"/>
        <end position="338"/>
    </location>
</feature>
<evidence type="ECO:0000256" key="1">
    <source>
        <dbReference type="SAM" id="MobiDB-lite"/>
    </source>
</evidence>
<keyword evidence="2" id="KW-0472">Membrane</keyword>
<keyword evidence="2" id="KW-0812">Transmembrane</keyword>
<keyword evidence="3" id="KW-0732">Signal</keyword>
<sequence length="367" mass="34594">MYKNVFGVLTAGALVFVPVSPAHAAGSEGAAGKASASTLQADLDVELLNKGIQVPLDVSLNRVDAPETSANSLLKAEVQGMHRGGTFTMVSAKVATTRATAEKGVSEGYSNLVDAKVHLPGLPLTPLLRIKEATSTATCETGGKPKASANLLGDVVVLGKKVSLSTAGPTTVDVPGVGKVVLELSKTSTTTDTAAASALELNVDVDPLELNIAEVTGKVALVTASCKTGGGSTGGTTGGSTGGNGGSTGGSGGSTGGSTGGSGGSTGGSGGSTGGSGGSTGGSDAGTATGGSTGGDSGGDTGSKTSGGSSGGNEPGPQTGDGPGGNLAETGSSSGTPYVAAGAGALVVAGGAALYLVRRRKGAQADA</sequence>
<dbReference type="NCBIfam" id="TIGR01167">
    <property type="entry name" value="LPXTG_anchor"/>
    <property type="match status" value="1"/>
</dbReference>
<dbReference type="EMBL" id="BAAATA010000005">
    <property type="protein sequence ID" value="GAA2478190.1"/>
    <property type="molecule type" value="Genomic_DNA"/>
</dbReference>
<evidence type="ECO:0000256" key="2">
    <source>
        <dbReference type="SAM" id="Phobius"/>
    </source>
</evidence>
<keyword evidence="2" id="KW-1133">Transmembrane helix</keyword>
<dbReference type="NCBIfam" id="NF040603">
    <property type="entry name" value="choice_anch_P"/>
    <property type="match status" value="1"/>
</dbReference>
<evidence type="ECO:0000313" key="4">
    <source>
        <dbReference type="EMBL" id="GAA2478190.1"/>
    </source>
</evidence>
<proteinExistence type="predicted"/>
<evidence type="ECO:0008006" key="6">
    <source>
        <dbReference type="Google" id="ProtNLM"/>
    </source>
</evidence>
<dbReference type="NCBIfam" id="NF041528">
    <property type="entry name" value="strep_LAETG"/>
    <property type="match status" value="1"/>
</dbReference>
<reference evidence="5" key="1">
    <citation type="journal article" date="2019" name="Int. J. Syst. Evol. Microbiol.">
        <title>The Global Catalogue of Microorganisms (GCM) 10K type strain sequencing project: providing services to taxonomists for standard genome sequencing and annotation.</title>
        <authorList>
            <consortium name="The Broad Institute Genomics Platform"/>
            <consortium name="The Broad Institute Genome Sequencing Center for Infectious Disease"/>
            <person name="Wu L."/>
            <person name="Ma J."/>
        </authorList>
    </citation>
    <scope>NUCLEOTIDE SEQUENCE [LARGE SCALE GENOMIC DNA]</scope>
    <source>
        <strain evidence="5">JCM 6307</strain>
    </source>
</reference>
<feature type="signal peptide" evidence="3">
    <location>
        <begin position="1"/>
        <end position="24"/>
    </location>
</feature>
<feature type="compositionally biased region" description="Gly residues" evidence="1">
    <location>
        <begin position="228"/>
        <end position="301"/>
    </location>
</feature>
<protein>
    <recommendedName>
        <fullName evidence="6">LPXTG cell wall anchor domain-containing protein</fullName>
    </recommendedName>
</protein>
<organism evidence="4 5">
    <name type="scientific">Streptomyces thermolineatus</name>
    <dbReference type="NCBI Taxonomy" id="44033"/>
    <lineage>
        <taxon>Bacteria</taxon>
        <taxon>Bacillati</taxon>
        <taxon>Actinomycetota</taxon>
        <taxon>Actinomycetes</taxon>
        <taxon>Kitasatosporales</taxon>
        <taxon>Streptomycetaceae</taxon>
        <taxon>Streptomyces</taxon>
    </lineage>
</organism>